<proteinExistence type="predicted"/>
<keyword evidence="4" id="KW-1185">Reference proteome</keyword>
<feature type="transmembrane region" description="Helical" evidence="2">
    <location>
        <begin position="85"/>
        <end position="104"/>
    </location>
</feature>
<evidence type="ECO:0008006" key="5">
    <source>
        <dbReference type="Google" id="ProtNLM"/>
    </source>
</evidence>
<evidence type="ECO:0000256" key="2">
    <source>
        <dbReference type="SAM" id="Phobius"/>
    </source>
</evidence>
<feature type="compositionally biased region" description="Basic and acidic residues" evidence="1">
    <location>
        <begin position="171"/>
        <end position="193"/>
    </location>
</feature>
<keyword evidence="2" id="KW-0472">Membrane</keyword>
<dbReference type="RefSeq" id="WP_311036115.1">
    <property type="nucleotide sequence ID" value="NZ_CP117522.1"/>
</dbReference>
<reference evidence="3 4" key="1">
    <citation type="submission" date="2023-02" db="EMBL/GenBank/DDBJ databases">
        <title>Streptomyces sp. SCA4-21 with antifungal activity against Fusarium oxysporum f. sp. cubense, Streptomyces sp. SCA2-17 with antifungal activity against Fusarium oxysporum f. sp. cubense.</title>
        <authorList>
            <person name="Qi D."/>
        </authorList>
    </citation>
    <scope>NUCLEOTIDE SEQUENCE [LARGE SCALE GENOMIC DNA]</scope>
    <source>
        <strain evidence="3 4">SCA4-21</strain>
    </source>
</reference>
<dbReference type="Proteomes" id="UP001305606">
    <property type="component" value="Chromosome"/>
</dbReference>
<feature type="compositionally biased region" description="Pro residues" evidence="1">
    <location>
        <begin position="124"/>
        <end position="149"/>
    </location>
</feature>
<sequence>MHGHLPAPPQPRPATTALVVLLRVVLVTVTVLSLGILSWTAMLRIAILRRRPLDWVLFWVSCALVMAALVQLGTGPDDEPGTLGYISLAVLFCLAAGVSAHYLIADIRHHRVARGPVAAPPPPPFPAPGYAPAPPPYGFVPRQPHPPAYSQPQQQQQAQQPQQPQQPLRPQRIDRVRAELDELSDYLRKEQGR</sequence>
<name>A0ABY9UZ02_9ACTN</name>
<gene>
    <name evidence="3" type="ORF">PS467_17775</name>
</gene>
<organism evidence="3 4">
    <name type="scientific">Streptomyces luomodiensis</name>
    <dbReference type="NCBI Taxonomy" id="3026192"/>
    <lineage>
        <taxon>Bacteria</taxon>
        <taxon>Bacillati</taxon>
        <taxon>Actinomycetota</taxon>
        <taxon>Actinomycetes</taxon>
        <taxon>Kitasatosporales</taxon>
        <taxon>Streptomycetaceae</taxon>
        <taxon>Streptomyces</taxon>
    </lineage>
</organism>
<accession>A0ABY9UZ02</accession>
<keyword evidence="2" id="KW-1133">Transmembrane helix</keyword>
<protein>
    <recommendedName>
        <fullName evidence="5">Integral membrane protein</fullName>
    </recommendedName>
</protein>
<keyword evidence="2" id="KW-0812">Transmembrane</keyword>
<feature type="transmembrane region" description="Helical" evidence="2">
    <location>
        <begin position="55"/>
        <end position="73"/>
    </location>
</feature>
<feature type="compositionally biased region" description="Low complexity" evidence="1">
    <location>
        <begin position="150"/>
        <end position="170"/>
    </location>
</feature>
<evidence type="ECO:0000313" key="4">
    <source>
        <dbReference type="Proteomes" id="UP001305606"/>
    </source>
</evidence>
<feature type="region of interest" description="Disordered" evidence="1">
    <location>
        <begin position="124"/>
        <end position="193"/>
    </location>
</feature>
<evidence type="ECO:0000256" key="1">
    <source>
        <dbReference type="SAM" id="MobiDB-lite"/>
    </source>
</evidence>
<dbReference type="EMBL" id="CP117522">
    <property type="protein sequence ID" value="WNE97050.1"/>
    <property type="molecule type" value="Genomic_DNA"/>
</dbReference>
<evidence type="ECO:0000313" key="3">
    <source>
        <dbReference type="EMBL" id="WNE97050.1"/>
    </source>
</evidence>
<feature type="transmembrane region" description="Helical" evidence="2">
    <location>
        <begin position="20"/>
        <end position="43"/>
    </location>
</feature>